<keyword evidence="10" id="KW-0223">Dioxygenase</keyword>
<dbReference type="CDD" id="cd04730">
    <property type="entry name" value="NPD_like"/>
    <property type="match status" value="1"/>
</dbReference>
<dbReference type="RefSeq" id="WP_093268473.1">
    <property type="nucleotide sequence ID" value="NZ_FNOK01000021.1"/>
</dbReference>
<evidence type="ECO:0000256" key="1">
    <source>
        <dbReference type="ARBA" id="ARBA00001917"/>
    </source>
</evidence>
<evidence type="ECO:0000256" key="5">
    <source>
        <dbReference type="ARBA" id="ARBA00022643"/>
    </source>
</evidence>
<dbReference type="GO" id="GO:0018580">
    <property type="term" value="F:nitronate monooxygenase activity"/>
    <property type="evidence" value="ECO:0007669"/>
    <property type="project" value="InterPro"/>
</dbReference>
<evidence type="ECO:0000313" key="11">
    <source>
        <dbReference type="Proteomes" id="UP000199529"/>
    </source>
</evidence>
<evidence type="ECO:0000256" key="8">
    <source>
        <dbReference type="ARBA" id="ARBA00031155"/>
    </source>
</evidence>
<dbReference type="PANTHER" id="PTHR42747:SF3">
    <property type="entry name" value="NITRONATE MONOOXYGENASE-RELATED"/>
    <property type="match status" value="1"/>
</dbReference>
<comment type="catalytic activity">
    <reaction evidence="9">
        <text>3 propionate 3-nitronate + 3 O2 + H2O = 3 3-oxopropanoate + 2 nitrate + nitrite + H2O2 + 3 H(+)</text>
        <dbReference type="Rhea" id="RHEA:57332"/>
        <dbReference type="ChEBI" id="CHEBI:15377"/>
        <dbReference type="ChEBI" id="CHEBI:15378"/>
        <dbReference type="ChEBI" id="CHEBI:15379"/>
        <dbReference type="ChEBI" id="CHEBI:16240"/>
        <dbReference type="ChEBI" id="CHEBI:16301"/>
        <dbReference type="ChEBI" id="CHEBI:17632"/>
        <dbReference type="ChEBI" id="CHEBI:33190"/>
        <dbReference type="ChEBI" id="CHEBI:136067"/>
    </reaction>
</comment>
<sequence>MASPLDVLGVDNPVLAAPMAGGPSTPALVVAAARANGLGFLAGGYKTADALAEQITEVRGHGITFGVNLFAPNPLPVDPEAFRRYAAAIAPEAWAYEIDVRATEIVEDDDHWQDKIDLLLSEPVPVVSFTFAVPDAAVIASLRAAGTLVVQTVTSPAEARLATDAGVDVLVVQASAAGGHSGTLTPEHVPASVPLTDLLARIRAAVSLPLVAAGGLATPAEVAEALRTGAEAVMVGTVLLRADEAGTSLPYRAALADPARRRTVVTRAFTGRPARALANRFTDDYSDLAPSGYPALHHLTRPMRQAAAAAGDPERINLWAGTGYHHATAEPAAQILRRLASHA</sequence>
<evidence type="ECO:0000256" key="2">
    <source>
        <dbReference type="ARBA" id="ARBA00009881"/>
    </source>
</evidence>
<keyword evidence="4" id="KW-0285">Flavoprotein</keyword>
<keyword evidence="3" id="KW-0216">Detoxification</keyword>
<proteinExistence type="inferred from homology"/>
<accession>A0A1H3HYS9</accession>
<dbReference type="Pfam" id="PF03060">
    <property type="entry name" value="NMO"/>
    <property type="match status" value="1"/>
</dbReference>
<dbReference type="InterPro" id="IPR013785">
    <property type="entry name" value="Aldolase_TIM"/>
</dbReference>
<evidence type="ECO:0000256" key="3">
    <source>
        <dbReference type="ARBA" id="ARBA00022575"/>
    </source>
</evidence>
<evidence type="ECO:0000256" key="9">
    <source>
        <dbReference type="ARBA" id="ARBA00049401"/>
    </source>
</evidence>
<dbReference type="GO" id="GO:0009636">
    <property type="term" value="P:response to toxic substance"/>
    <property type="evidence" value="ECO:0007669"/>
    <property type="project" value="UniProtKB-KW"/>
</dbReference>
<evidence type="ECO:0000313" key="10">
    <source>
        <dbReference type="EMBL" id="SDY19934.1"/>
    </source>
</evidence>
<dbReference type="Proteomes" id="UP000199529">
    <property type="component" value="Unassembled WGS sequence"/>
</dbReference>
<evidence type="ECO:0000256" key="6">
    <source>
        <dbReference type="ARBA" id="ARBA00023002"/>
    </source>
</evidence>
<comment type="cofactor">
    <cofactor evidence="1">
        <name>FMN</name>
        <dbReference type="ChEBI" id="CHEBI:58210"/>
    </cofactor>
</comment>
<gene>
    <name evidence="10" type="ORF">SAMN05216215_1021129</name>
</gene>
<protein>
    <recommendedName>
        <fullName evidence="8">Propionate 3-nitronate monooxygenase</fullName>
    </recommendedName>
</protein>
<dbReference type="EMBL" id="FNOK01000021">
    <property type="protein sequence ID" value="SDY19934.1"/>
    <property type="molecule type" value="Genomic_DNA"/>
</dbReference>
<dbReference type="SUPFAM" id="SSF51412">
    <property type="entry name" value="Inosine monophosphate dehydrogenase (IMPDH)"/>
    <property type="match status" value="1"/>
</dbReference>
<keyword evidence="5" id="KW-0288">FMN</keyword>
<evidence type="ECO:0000256" key="7">
    <source>
        <dbReference type="ARBA" id="ARBA00023033"/>
    </source>
</evidence>
<keyword evidence="11" id="KW-1185">Reference proteome</keyword>
<dbReference type="OrthoDB" id="9778912at2"/>
<keyword evidence="6" id="KW-0560">Oxidoreductase</keyword>
<name>A0A1H3HYS9_9PSEU</name>
<dbReference type="PANTHER" id="PTHR42747">
    <property type="entry name" value="NITRONATE MONOOXYGENASE-RELATED"/>
    <property type="match status" value="1"/>
</dbReference>
<evidence type="ECO:0000256" key="4">
    <source>
        <dbReference type="ARBA" id="ARBA00022630"/>
    </source>
</evidence>
<dbReference type="GO" id="GO:0051213">
    <property type="term" value="F:dioxygenase activity"/>
    <property type="evidence" value="ECO:0007669"/>
    <property type="project" value="UniProtKB-KW"/>
</dbReference>
<reference evidence="11" key="1">
    <citation type="submission" date="2016-10" db="EMBL/GenBank/DDBJ databases">
        <authorList>
            <person name="Varghese N."/>
            <person name="Submissions S."/>
        </authorList>
    </citation>
    <scope>NUCLEOTIDE SEQUENCE [LARGE SCALE GENOMIC DNA]</scope>
    <source>
        <strain evidence="11">CGMCC 4.3530</strain>
    </source>
</reference>
<comment type="similarity">
    <text evidence="2">Belongs to the nitronate monooxygenase family. NMO class I subfamily.</text>
</comment>
<dbReference type="InterPro" id="IPR004136">
    <property type="entry name" value="NMO"/>
</dbReference>
<organism evidence="10 11">
    <name type="scientific">Saccharopolyspora shandongensis</name>
    <dbReference type="NCBI Taxonomy" id="418495"/>
    <lineage>
        <taxon>Bacteria</taxon>
        <taxon>Bacillati</taxon>
        <taxon>Actinomycetota</taxon>
        <taxon>Actinomycetes</taxon>
        <taxon>Pseudonocardiales</taxon>
        <taxon>Pseudonocardiaceae</taxon>
        <taxon>Saccharopolyspora</taxon>
    </lineage>
</organism>
<keyword evidence="7" id="KW-0503">Monooxygenase</keyword>
<dbReference type="AlphaFoldDB" id="A0A1H3HYS9"/>
<dbReference type="STRING" id="418495.SAMN05216215_1021129"/>
<dbReference type="Gene3D" id="3.20.20.70">
    <property type="entry name" value="Aldolase class I"/>
    <property type="match status" value="1"/>
</dbReference>